<dbReference type="PANTHER" id="PTHR10622">
    <property type="entry name" value="HET DOMAIN-CONTAINING PROTEIN"/>
    <property type="match status" value="1"/>
</dbReference>
<name>A0A8H5JXP5_9HYPO</name>
<comment type="caution">
    <text evidence="3">The sequence shown here is derived from an EMBL/GenBank/DDBJ whole genome shotgun (WGS) entry which is preliminary data.</text>
</comment>
<dbReference type="PANTHER" id="PTHR10622:SF10">
    <property type="entry name" value="HET DOMAIN-CONTAINING PROTEIN"/>
    <property type="match status" value="1"/>
</dbReference>
<accession>A0A8H5JXP5</accession>
<gene>
    <name evidence="3" type="ORF">FNAPI_2459</name>
</gene>
<sequence>MRLLDANTLEVVEFIDHNVPKYVILSHTWVTGEEVTLQDMQNNKGMERSGYSKIKQACALALENGYGYAWVDTYCIDKTSSAELSEAINSMMSWYERSEICYTYLADVPPGTNIHDPKSSFAKSRWFERGWTLQELIAPSRLIFLYDDWSVMSERDEIVDPITQITGIDQAFLSAPTADCSLQSRLHAASIAEKMSWASERKTTRIEDTAYCPLGIFGINMPLLYGEGTNAFPRLQEEIMKRSDDQTLLAWYVPEDGPDESGVLATSPAAFAKCRDFIPCDVGTTTPPYQITNKGLRIEMPVSKDRFMYGRYGLLQCRTKQDPTTMIAIPLDSIRNGLYVRSKRRLRFLKNQYWEAWSSTPVNLLPSLSFSSSIVMSPSYTVFLESIPETFYVEEVIFAK</sequence>
<proteinExistence type="predicted"/>
<dbReference type="AlphaFoldDB" id="A0A8H5JXP5"/>
<evidence type="ECO:0000259" key="2">
    <source>
        <dbReference type="Pfam" id="PF26640"/>
    </source>
</evidence>
<feature type="domain" description="DUF8212" evidence="2">
    <location>
        <begin position="230"/>
        <end position="262"/>
    </location>
</feature>
<dbReference type="Pfam" id="PF06985">
    <property type="entry name" value="HET"/>
    <property type="match status" value="1"/>
</dbReference>
<dbReference type="EMBL" id="JAAOAO010000082">
    <property type="protein sequence ID" value="KAF5563849.1"/>
    <property type="molecule type" value="Genomic_DNA"/>
</dbReference>
<feature type="domain" description="Heterokaryon incompatibility" evidence="1">
    <location>
        <begin position="22"/>
        <end position="107"/>
    </location>
</feature>
<dbReference type="Proteomes" id="UP000574317">
    <property type="component" value="Unassembled WGS sequence"/>
</dbReference>
<protein>
    <submittedName>
        <fullName evidence="3">Beta transducin</fullName>
    </submittedName>
</protein>
<reference evidence="3 4" key="1">
    <citation type="submission" date="2020-05" db="EMBL/GenBank/DDBJ databases">
        <title>Identification and distribution of gene clusters putatively required for synthesis of sphingolipid metabolism inhibitors in phylogenetically diverse species of the filamentous fungus Fusarium.</title>
        <authorList>
            <person name="Kim H.-S."/>
            <person name="Busman M."/>
            <person name="Brown D.W."/>
            <person name="Divon H."/>
            <person name="Uhlig S."/>
            <person name="Proctor R.H."/>
        </authorList>
    </citation>
    <scope>NUCLEOTIDE SEQUENCE [LARGE SCALE GENOMIC DNA]</scope>
    <source>
        <strain evidence="3 4">NRRL 25196</strain>
    </source>
</reference>
<dbReference type="InterPro" id="IPR058525">
    <property type="entry name" value="DUF8212"/>
</dbReference>
<evidence type="ECO:0000259" key="1">
    <source>
        <dbReference type="Pfam" id="PF06985"/>
    </source>
</evidence>
<evidence type="ECO:0000313" key="4">
    <source>
        <dbReference type="Proteomes" id="UP000574317"/>
    </source>
</evidence>
<organism evidence="3 4">
    <name type="scientific">Fusarium napiforme</name>
    <dbReference type="NCBI Taxonomy" id="42672"/>
    <lineage>
        <taxon>Eukaryota</taxon>
        <taxon>Fungi</taxon>
        <taxon>Dikarya</taxon>
        <taxon>Ascomycota</taxon>
        <taxon>Pezizomycotina</taxon>
        <taxon>Sordariomycetes</taxon>
        <taxon>Hypocreomycetidae</taxon>
        <taxon>Hypocreales</taxon>
        <taxon>Nectriaceae</taxon>
        <taxon>Fusarium</taxon>
        <taxon>Fusarium fujikuroi species complex</taxon>
    </lineage>
</organism>
<keyword evidence="4" id="KW-1185">Reference proteome</keyword>
<dbReference type="InterPro" id="IPR010730">
    <property type="entry name" value="HET"/>
</dbReference>
<evidence type="ECO:0000313" key="3">
    <source>
        <dbReference type="EMBL" id="KAF5563849.1"/>
    </source>
</evidence>
<dbReference type="Pfam" id="PF26640">
    <property type="entry name" value="DUF8212"/>
    <property type="match status" value="1"/>
</dbReference>